<accession>A0A840YSQ6</accession>
<evidence type="ECO:0000256" key="1">
    <source>
        <dbReference type="SAM" id="MobiDB-lite"/>
    </source>
</evidence>
<name>A0A840YSQ6_9SPHN</name>
<gene>
    <name evidence="2" type="ORF">FHT02_003943</name>
</gene>
<proteinExistence type="predicted"/>
<feature type="region of interest" description="Disordered" evidence="1">
    <location>
        <begin position="24"/>
        <end position="49"/>
    </location>
</feature>
<dbReference type="EMBL" id="JACIJF010000022">
    <property type="protein sequence ID" value="MBB5712683.1"/>
    <property type="molecule type" value="Genomic_DNA"/>
</dbReference>
<evidence type="ECO:0000313" key="2">
    <source>
        <dbReference type="EMBL" id="MBB5712683.1"/>
    </source>
</evidence>
<keyword evidence="3" id="KW-1185">Reference proteome</keyword>
<evidence type="ECO:0000313" key="3">
    <source>
        <dbReference type="Proteomes" id="UP000527143"/>
    </source>
</evidence>
<reference evidence="2 3" key="1">
    <citation type="submission" date="2020-08" db="EMBL/GenBank/DDBJ databases">
        <title>Genomic Encyclopedia of Type Strains, Phase IV (KMG-IV): sequencing the most valuable type-strain genomes for metagenomic binning, comparative biology and taxonomic classification.</title>
        <authorList>
            <person name="Goeker M."/>
        </authorList>
    </citation>
    <scope>NUCLEOTIDE SEQUENCE [LARGE SCALE GENOMIC DNA]</scope>
    <source>
        <strain evidence="2 3">DSM 26736</strain>
    </source>
</reference>
<protein>
    <submittedName>
        <fullName evidence="2">Uncharacterized protein</fullName>
    </submittedName>
</protein>
<comment type="caution">
    <text evidence="2">The sequence shown here is derived from an EMBL/GenBank/DDBJ whole genome shotgun (WGS) entry which is preliminary data.</text>
</comment>
<dbReference type="AlphaFoldDB" id="A0A840YSQ6"/>
<dbReference type="Proteomes" id="UP000527143">
    <property type="component" value="Unassembled WGS sequence"/>
</dbReference>
<sequence length="49" mass="5326">MIGTWQNFALLAVGLWIRSGSAGQAKEETLAPTRQPDDPICTAAEEPRQ</sequence>
<organism evidence="2 3">
    <name type="scientific">Sphingomonas xinjiangensis</name>
    <dbReference type="NCBI Taxonomy" id="643568"/>
    <lineage>
        <taxon>Bacteria</taxon>
        <taxon>Pseudomonadati</taxon>
        <taxon>Pseudomonadota</taxon>
        <taxon>Alphaproteobacteria</taxon>
        <taxon>Sphingomonadales</taxon>
        <taxon>Sphingomonadaceae</taxon>
        <taxon>Sphingomonas</taxon>
    </lineage>
</organism>